<name>A0A2G5H968_CERBT</name>
<comment type="caution">
    <text evidence="2">The sequence shown here is derived from an EMBL/GenBank/DDBJ whole genome shotgun (WGS) entry which is preliminary data.</text>
</comment>
<reference evidence="2 3" key="1">
    <citation type="submission" date="2015-10" db="EMBL/GenBank/DDBJ databases">
        <title>The cercosporin biosynthetic gene cluster was horizontally transferred to several fungal lineages and shown to be expanded in Cercospora beticola based on microsynteny with recipient genomes.</title>
        <authorList>
            <person name="De Jonge R."/>
            <person name="Ebert M.K."/>
            <person name="Suttle J.C."/>
            <person name="Jurick Ii W.M."/>
            <person name="Secor G.A."/>
            <person name="Thomma B.P."/>
            <person name="Van De Peer Y."/>
            <person name="Bolton M.D."/>
        </authorList>
    </citation>
    <scope>NUCLEOTIDE SEQUENCE [LARGE SCALE GENOMIC DNA]</scope>
    <source>
        <strain evidence="2 3">09-40</strain>
    </source>
</reference>
<organism evidence="2 3">
    <name type="scientific">Cercospora beticola</name>
    <name type="common">Sugarbeet leaf spot fungus</name>
    <dbReference type="NCBI Taxonomy" id="122368"/>
    <lineage>
        <taxon>Eukaryota</taxon>
        <taxon>Fungi</taxon>
        <taxon>Dikarya</taxon>
        <taxon>Ascomycota</taxon>
        <taxon>Pezizomycotina</taxon>
        <taxon>Dothideomycetes</taxon>
        <taxon>Dothideomycetidae</taxon>
        <taxon>Mycosphaerellales</taxon>
        <taxon>Mycosphaerellaceae</taxon>
        <taxon>Cercospora</taxon>
    </lineage>
</organism>
<gene>
    <name evidence="2" type="ORF">CB0940_07479</name>
</gene>
<dbReference type="EMBL" id="LKMD01000108">
    <property type="protein sequence ID" value="PIA88853.1"/>
    <property type="molecule type" value="Genomic_DNA"/>
</dbReference>
<sequence length="88" mass="10272">MAVPRDPAFWKRFSVAVHQDEEAQAVASAQDPASKQQAQSTWLARQQRKSSRRTWFCYGFWLIFAIFVAAIVMVVIWLLKRKQEEDVD</sequence>
<accession>A0A2G5H968</accession>
<protein>
    <recommendedName>
        <fullName evidence="4">Transmembrane protein</fullName>
    </recommendedName>
</protein>
<keyword evidence="1" id="KW-1133">Transmembrane helix</keyword>
<dbReference type="Proteomes" id="UP000230605">
    <property type="component" value="Chromosome 5"/>
</dbReference>
<feature type="transmembrane region" description="Helical" evidence="1">
    <location>
        <begin position="55"/>
        <end position="79"/>
    </location>
</feature>
<proteinExistence type="predicted"/>
<keyword evidence="1" id="KW-0812">Transmembrane</keyword>
<dbReference type="AlphaFoldDB" id="A0A2G5H968"/>
<evidence type="ECO:0008006" key="4">
    <source>
        <dbReference type="Google" id="ProtNLM"/>
    </source>
</evidence>
<evidence type="ECO:0000313" key="3">
    <source>
        <dbReference type="Proteomes" id="UP000230605"/>
    </source>
</evidence>
<evidence type="ECO:0000313" key="2">
    <source>
        <dbReference type="EMBL" id="PIA88853.1"/>
    </source>
</evidence>
<dbReference type="OrthoDB" id="5353310at2759"/>
<keyword evidence="1" id="KW-0472">Membrane</keyword>
<evidence type="ECO:0000256" key="1">
    <source>
        <dbReference type="SAM" id="Phobius"/>
    </source>
</evidence>